<evidence type="ECO:0000256" key="7">
    <source>
        <dbReference type="SAM" id="MobiDB-lite"/>
    </source>
</evidence>
<dbReference type="OrthoDB" id="9807214at2"/>
<dbReference type="PROSITE" id="PS50895">
    <property type="entry name" value="SURF1"/>
    <property type="match status" value="1"/>
</dbReference>
<evidence type="ECO:0000256" key="6">
    <source>
        <dbReference type="RuleBase" id="RU363076"/>
    </source>
</evidence>
<evidence type="ECO:0000256" key="2">
    <source>
        <dbReference type="ARBA" id="ARBA00007165"/>
    </source>
</evidence>
<evidence type="ECO:0000256" key="1">
    <source>
        <dbReference type="ARBA" id="ARBA00004370"/>
    </source>
</evidence>
<keyword evidence="5 6" id="KW-0472">Membrane</keyword>
<organism evidence="8 9">
    <name type="scientific">Thermopolyspora flexuosa</name>
    <dbReference type="NCBI Taxonomy" id="103836"/>
    <lineage>
        <taxon>Bacteria</taxon>
        <taxon>Bacillati</taxon>
        <taxon>Actinomycetota</taxon>
        <taxon>Actinomycetes</taxon>
        <taxon>Streptosporangiales</taxon>
        <taxon>Streptosporangiaceae</taxon>
        <taxon>Thermopolyspora</taxon>
    </lineage>
</organism>
<proteinExistence type="inferred from homology"/>
<protein>
    <recommendedName>
        <fullName evidence="6">SURF1-like protein</fullName>
    </recommendedName>
</protein>
<dbReference type="EMBL" id="VFPQ01000001">
    <property type="protein sequence ID" value="TQM76778.1"/>
    <property type="molecule type" value="Genomic_DNA"/>
</dbReference>
<dbReference type="Pfam" id="PF02104">
    <property type="entry name" value="SURF1"/>
    <property type="match status" value="1"/>
</dbReference>
<evidence type="ECO:0000313" key="8">
    <source>
        <dbReference type="EMBL" id="TQM76778.1"/>
    </source>
</evidence>
<feature type="region of interest" description="Disordered" evidence="7">
    <location>
        <begin position="248"/>
        <end position="288"/>
    </location>
</feature>
<sequence>MLRTLFLPRLLVLHLLLIGVLVSFTLLGRWQLGVFEESGRPEAAADPAPVEVTTLTSVGTGFQVEAIRRQVTAAGTFEADRQLLVADRTADAERPGGRASQGQGYWLLTPLRLADGTLIPVVRGWVASPGDPATAVPEGQVTVTGRLMPPEPSDRIQRTGALPRGQVATVTTSELINVWTGERVRNGYVIATRQVGGGTPEPRLVSVAPPTAERSFNWRNLAYALQWWIFAAFAVYMWWRLVRDAVQERRRQGAQDGPPDDEPSGEADAGGRAVAQAATAGDRRPGPG</sequence>
<dbReference type="Proteomes" id="UP000319213">
    <property type="component" value="Unassembled WGS sequence"/>
</dbReference>
<comment type="subcellular location">
    <subcellularLocation>
        <location evidence="6">Cell membrane</location>
        <topology evidence="6">Multi-pass membrane protein</topology>
    </subcellularLocation>
    <subcellularLocation>
        <location evidence="1">Membrane</location>
    </subcellularLocation>
</comment>
<keyword evidence="6" id="KW-1003">Cell membrane</keyword>
<accession>A0A543J1T5</accession>
<evidence type="ECO:0000256" key="3">
    <source>
        <dbReference type="ARBA" id="ARBA00022692"/>
    </source>
</evidence>
<evidence type="ECO:0000256" key="5">
    <source>
        <dbReference type="ARBA" id="ARBA00023136"/>
    </source>
</evidence>
<dbReference type="PANTHER" id="PTHR23427">
    <property type="entry name" value="SURFEIT LOCUS PROTEIN"/>
    <property type="match status" value="1"/>
</dbReference>
<comment type="caution">
    <text evidence="8">The sequence shown here is derived from an EMBL/GenBank/DDBJ whole genome shotgun (WGS) entry which is preliminary data.</text>
</comment>
<dbReference type="AlphaFoldDB" id="A0A543J1T5"/>
<dbReference type="CDD" id="cd06662">
    <property type="entry name" value="SURF1"/>
    <property type="match status" value="1"/>
</dbReference>
<dbReference type="RefSeq" id="WP_142260609.1">
    <property type="nucleotide sequence ID" value="NZ_BMPV01000005.1"/>
</dbReference>
<keyword evidence="4 6" id="KW-1133">Transmembrane helix</keyword>
<comment type="caution">
    <text evidence="6">Lacks conserved residue(s) required for the propagation of feature annotation.</text>
</comment>
<evidence type="ECO:0000313" key="9">
    <source>
        <dbReference type="Proteomes" id="UP000319213"/>
    </source>
</evidence>
<gene>
    <name evidence="8" type="ORF">FHX40_3526</name>
</gene>
<feature type="compositionally biased region" description="Low complexity" evidence="7">
    <location>
        <begin position="270"/>
        <end position="280"/>
    </location>
</feature>
<dbReference type="GO" id="GO:0005886">
    <property type="term" value="C:plasma membrane"/>
    <property type="evidence" value="ECO:0007669"/>
    <property type="project" value="UniProtKB-SubCell"/>
</dbReference>
<reference evidence="8 9" key="1">
    <citation type="submission" date="2019-06" db="EMBL/GenBank/DDBJ databases">
        <title>Sequencing the genomes of 1000 actinobacteria strains.</title>
        <authorList>
            <person name="Klenk H.-P."/>
        </authorList>
    </citation>
    <scope>NUCLEOTIDE SEQUENCE [LARGE SCALE GENOMIC DNA]</scope>
    <source>
        <strain evidence="8 9">DSM 43186</strain>
    </source>
</reference>
<dbReference type="PANTHER" id="PTHR23427:SF2">
    <property type="entry name" value="SURFEIT LOCUS PROTEIN 1"/>
    <property type="match status" value="1"/>
</dbReference>
<feature type="transmembrane region" description="Helical" evidence="6">
    <location>
        <begin position="221"/>
        <end position="242"/>
    </location>
</feature>
<keyword evidence="3 6" id="KW-0812">Transmembrane</keyword>
<evidence type="ECO:0000256" key="4">
    <source>
        <dbReference type="ARBA" id="ARBA00022989"/>
    </source>
</evidence>
<dbReference type="InterPro" id="IPR045214">
    <property type="entry name" value="Surf1/Surf4"/>
</dbReference>
<keyword evidence="9" id="KW-1185">Reference proteome</keyword>
<comment type="similarity">
    <text evidence="2 6">Belongs to the SURF1 family.</text>
</comment>
<name>A0A543J1T5_9ACTN</name>
<dbReference type="InterPro" id="IPR002994">
    <property type="entry name" value="Surf1/Shy1"/>
</dbReference>